<dbReference type="InterPro" id="IPR036397">
    <property type="entry name" value="RNaseH_sf"/>
</dbReference>
<proteinExistence type="predicted"/>
<comment type="caution">
    <text evidence="2">The sequence shown here is derived from an EMBL/GenBank/DDBJ whole genome shotgun (WGS) entry which is preliminary data.</text>
</comment>
<dbReference type="PANTHER" id="PTHR37984:SF5">
    <property type="entry name" value="PROTEIN NYNRIN-LIKE"/>
    <property type="match status" value="1"/>
</dbReference>
<reference evidence="2 3" key="1">
    <citation type="submission" date="2015-04" db="EMBL/GenBank/DDBJ databases">
        <title>Lasius niger genome sequencing.</title>
        <authorList>
            <person name="Konorov E.A."/>
            <person name="Nikitin M.A."/>
            <person name="Kirill M.V."/>
            <person name="Chang P."/>
        </authorList>
    </citation>
    <scope>NUCLEOTIDE SEQUENCE [LARGE SCALE GENOMIC DNA]</scope>
    <source>
        <tissue evidence="2">Whole</tissue>
    </source>
</reference>
<evidence type="ECO:0000313" key="2">
    <source>
        <dbReference type="EMBL" id="KMQ83063.1"/>
    </source>
</evidence>
<dbReference type="InterPro" id="IPR012337">
    <property type="entry name" value="RNaseH-like_sf"/>
</dbReference>
<dbReference type="PROSITE" id="PS50994">
    <property type="entry name" value="INTEGRASE"/>
    <property type="match status" value="1"/>
</dbReference>
<evidence type="ECO:0000259" key="1">
    <source>
        <dbReference type="PROSITE" id="PS50994"/>
    </source>
</evidence>
<dbReference type="AlphaFoldDB" id="A0A0J7JY27"/>
<evidence type="ECO:0000313" key="3">
    <source>
        <dbReference type="Proteomes" id="UP000036403"/>
    </source>
</evidence>
<dbReference type="Gene3D" id="3.30.420.10">
    <property type="entry name" value="Ribonuclease H-like superfamily/Ribonuclease H"/>
    <property type="match status" value="1"/>
</dbReference>
<dbReference type="EMBL" id="LBMM01021518">
    <property type="protein sequence ID" value="KMQ83063.1"/>
    <property type="molecule type" value="Genomic_DNA"/>
</dbReference>
<dbReference type="GO" id="GO:0015074">
    <property type="term" value="P:DNA integration"/>
    <property type="evidence" value="ECO:0007669"/>
    <property type="project" value="InterPro"/>
</dbReference>
<keyword evidence="3" id="KW-1185">Reference proteome</keyword>
<feature type="domain" description="Integrase catalytic" evidence="1">
    <location>
        <begin position="1"/>
        <end position="76"/>
    </location>
</feature>
<accession>A0A0J7JY27</accession>
<dbReference type="PaxDb" id="67767-A0A0J7JY27"/>
<dbReference type="InterPro" id="IPR001584">
    <property type="entry name" value="Integrase_cat-core"/>
</dbReference>
<dbReference type="SUPFAM" id="SSF53098">
    <property type="entry name" value="Ribonuclease H-like"/>
    <property type="match status" value="1"/>
</dbReference>
<organism evidence="2 3">
    <name type="scientific">Lasius niger</name>
    <name type="common">Black garden ant</name>
    <dbReference type="NCBI Taxonomy" id="67767"/>
    <lineage>
        <taxon>Eukaryota</taxon>
        <taxon>Metazoa</taxon>
        <taxon>Ecdysozoa</taxon>
        <taxon>Arthropoda</taxon>
        <taxon>Hexapoda</taxon>
        <taxon>Insecta</taxon>
        <taxon>Pterygota</taxon>
        <taxon>Neoptera</taxon>
        <taxon>Endopterygota</taxon>
        <taxon>Hymenoptera</taxon>
        <taxon>Apocrita</taxon>
        <taxon>Aculeata</taxon>
        <taxon>Formicoidea</taxon>
        <taxon>Formicidae</taxon>
        <taxon>Formicinae</taxon>
        <taxon>Lasius</taxon>
        <taxon>Lasius</taxon>
    </lineage>
</organism>
<gene>
    <name evidence="2" type="ORF">RF55_21040</name>
</gene>
<protein>
    <submittedName>
        <fullName evidence="2">Integrase core domain protein</fullName>
    </submittedName>
</protein>
<name>A0A0J7JY27_LASNI</name>
<dbReference type="OrthoDB" id="7551731at2759"/>
<dbReference type="Proteomes" id="UP000036403">
    <property type="component" value="Unassembled WGS sequence"/>
</dbReference>
<sequence>MICLLGINKTRTTALHLQSDGQVERHRQTVLNYLAKFISEDQKDWDNWIPMYLLAYRSSKHEATGASPAELYFARDLRLPLDLLRGSPPEREMENSFEDYIQKFKKIR</sequence>
<dbReference type="PANTHER" id="PTHR37984">
    <property type="entry name" value="PROTEIN CBG26694"/>
    <property type="match status" value="1"/>
</dbReference>
<dbReference type="GO" id="GO:0003676">
    <property type="term" value="F:nucleic acid binding"/>
    <property type="evidence" value="ECO:0007669"/>
    <property type="project" value="InterPro"/>
</dbReference>
<dbReference type="InterPro" id="IPR050951">
    <property type="entry name" value="Retrovirus_Pol_polyprotein"/>
</dbReference>